<evidence type="ECO:0000313" key="2">
    <source>
        <dbReference type="EMBL" id="PWA94261.1"/>
    </source>
</evidence>
<proteinExistence type="predicted"/>
<keyword evidence="3" id="KW-1185">Reference proteome</keyword>
<dbReference type="PANTHER" id="PTHR33116">
    <property type="entry name" value="REVERSE TRANSCRIPTASE ZINC-BINDING DOMAIN-CONTAINING PROTEIN-RELATED-RELATED"/>
    <property type="match status" value="1"/>
</dbReference>
<dbReference type="InterPro" id="IPR026960">
    <property type="entry name" value="RVT-Znf"/>
</dbReference>
<accession>A0A2U1Q8C2</accession>
<protein>
    <recommendedName>
        <fullName evidence="1">Reverse transcriptase zinc-binding domain-containing protein</fullName>
    </recommendedName>
</protein>
<dbReference type="Pfam" id="PF13966">
    <property type="entry name" value="zf-RVT"/>
    <property type="match status" value="1"/>
</dbReference>
<evidence type="ECO:0000259" key="1">
    <source>
        <dbReference type="Pfam" id="PF13966"/>
    </source>
</evidence>
<dbReference type="EMBL" id="PKPP01000325">
    <property type="protein sequence ID" value="PWA94261.1"/>
    <property type="molecule type" value="Genomic_DNA"/>
</dbReference>
<reference evidence="2 3" key="1">
    <citation type="journal article" date="2018" name="Mol. Plant">
        <title>The genome of Artemisia annua provides insight into the evolution of Asteraceae family and artemisinin biosynthesis.</title>
        <authorList>
            <person name="Shen Q."/>
            <person name="Zhang L."/>
            <person name="Liao Z."/>
            <person name="Wang S."/>
            <person name="Yan T."/>
            <person name="Shi P."/>
            <person name="Liu M."/>
            <person name="Fu X."/>
            <person name="Pan Q."/>
            <person name="Wang Y."/>
            <person name="Lv Z."/>
            <person name="Lu X."/>
            <person name="Zhang F."/>
            <person name="Jiang W."/>
            <person name="Ma Y."/>
            <person name="Chen M."/>
            <person name="Hao X."/>
            <person name="Li L."/>
            <person name="Tang Y."/>
            <person name="Lv G."/>
            <person name="Zhou Y."/>
            <person name="Sun X."/>
            <person name="Brodelius P.E."/>
            <person name="Rose J.K.C."/>
            <person name="Tang K."/>
        </authorList>
    </citation>
    <scope>NUCLEOTIDE SEQUENCE [LARGE SCALE GENOMIC DNA]</scope>
    <source>
        <strain evidence="3">cv. Huhao1</strain>
        <tissue evidence="2">Leaf</tissue>
    </source>
</reference>
<organism evidence="2 3">
    <name type="scientific">Artemisia annua</name>
    <name type="common">Sweet wormwood</name>
    <dbReference type="NCBI Taxonomy" id="35608"/>
    <lineage>
        <taxon>Eukaryota</taxon>
        <taxon>Viridiplantae</taxon>
        <taxon>Streptophyta</taxon>
        <taxon>Embryophyta</taxon>
        <taxon>Tracheophyta</taxon>
        <taxon>Spermatophyta</taxon>
        <taxon>Magnoliopsida</taxon>
        <taxon>eudicotyledons</taxon>
        <taxon>Gunneridae</taxon>
        <taxon>Pentapetalae</taxon>
        <taxon>asterids</taxon>
        <taxon>campanulids</taxon>
        <taxon>Asterales</taxon>
        <taxon>Asteraceae</taxon>
        <taxon>Asteroideae</taxon>
        <taxon>Anthemideae</taxon>
        <taxon>Artemisiinae</taxon>
        <taxon>Artemisia</taxon>
    </lineage>
</organism>
<feature type="domain" description="Reverse transcriptase zinc-binding" evidence="1">
    <location>
        <begin position="207"/>
        <end position="253"/>
    </location>
</feature>
<name>A0A2U1Q8C2_ARTAN</name>
<comment type="caution">
    <text evidence="2">The sequence shown here is derived from an EMBL/GenBank/DDBJ whole genome shotgun (WGS) entry which is preliminary data.</text>
</comment>
<dbReference type="PANTHER" id="PTHR33116:SF79">
    <property type="entry name" value="REVERSE TRANSCRIPTASE DOMAIN, ZINC FINGER, CCHC-TYPE-RELATED"/>
    <property type="match status" value="1"/>
</dbReference>
<dbReference type="Proteomes" id="UP000245207">
    <property type="component" value="Unassembled WGS sequence"/>
</dbReference>
<gene>
    <name evidence="2" type="ORF">CTI12_AA061190</name>
</gene>
<evidence type="ECO:0000313" key="3">
    <source>
        <dbReference type="Proteomes" id="UP000245207"/>
    </source>
</evidence>
<sequence length="350" mass="39854">MSRFDAWDEVINRVNSRLASWKSRLLSIGGRLTLTNRALGGLGVGSLRAKNLALLAKWQWRFLNEKDGVWNKVISSFYGPQGGFSSVSGLRLRKGVWQNILNIGGAIDALGISFRQSFKRKSCFLQDRWVSLDGEWRANWEWRIQPRGRTEGDITNLENILNGLALKMDDNDGWIWSLDNNKGFSVNHLSKLIDSRILSPGCLGRVVNWINWVPRKVNIFNWRVVNDRIPHLSNLDKRGIDVHSLLCPLFSAHPPSFVSLVSSFFSHNKKWLAKICHGVSLVVLWAIWRWQNRIIHTVSDSRQAVIDVYFPKFTFCRFCRSPTGVNVLALIGPIGFHVHGRLSKAACRSP</sequence>
<dbReference type="AlphaFoldDB" id="A0A2U1Q8C2"/>